<organism evidence="1 2">
    <name type="scientific">Morococcus cerebrosus</name>
    <dbReference type="NCBI Taxonomy" id="1056807"/>
    <lineage>
        <taxon>Bacteria</taxon>
        <taxon>Pseudomonadati</taxon>
        <taxon>Pseudomonadota</taxon>
        <taxon>Betaproteobacteria</taxon>
        <taxon>Neisseriales</taxon>
        <taxon>Neisseriaceae</taxon>
        <taxon>Morococcus</taxon>
    </lineage>
</organism>
<reference evidence="1 2" key="1">
    <citation type="submission" date="2014-12" db="EMBL/GenBank/DDBJ databases">
        <title>Genome sequence of Morococcus cerebrosus.</title>
        <authorList>
            <person name="Shin S.-K."/>
            <person name="Yi H."/>
        </authorList>
    </citation>
    <scope>NUCLEOTIDE SEQUENCE [LARGE SCALE GENOMIC DNA]</scope>
    <source>
        <strain evidence="1 2">CIP 81.93</strain>
    </source>
</reference>
<proteinExistence type="predicted"/>
<evidence type="ECO:0000313" key="2">
    <source>
        <dbReference type="Proteomes" id="UP000031390"/>
    </source>
</evidence>
<accession>A0A0C1EEC2</accession>
<gene>
    <name evidence="1" type="ORF">MCC93_15300</name>
</gene>
<dbReference type="EMBL" id="JUFZ01000069">
    <property type="protein sequence ID" value="KIC07078.1"/>
    <property type="molecule type" value="Genomic_DNA"/>
</dbReference>
<protein>
    <submittedName>
        <fullName evidence="1">Uncharacterized protein</fullName>
    </submittedName>
</protein>
<dbReference type="AlphaFoldDB" id="A0A0C1EEC2"/>
<sequence length="40" mass="4475">MACHLPDTLPSSILVLKKSSESSLAGLLKPFFRRLNPIFF</sequence>
<comment type="caution">
    <text evidence="1">The sequence shown here is derived from an EMBL/GenBank/DDBJ whole genome shotgun (WGS) entry which is preliminary data.</text>
</comment>
<name>A0A0C1EEC2_9NEIS</name>
<evidence type="ECO:0000313" key="1">
    <source>
        <dbReference type="EMBL" id="KIC07078.1"/>
    </source>
</evidence>
<dbReference type="Proteomes" id="UP000031390">
    <property type="component" value="Unassembled WGS sequence"/>
</dbReference>